<dbReference type="Pfam" id="PF04149">
    <property type="entry name" value="DUF397"/>
    <property type="match status" value="1"/>
</dbReference>
<name>A0ABP6Q171_9ACTN</name>
<evidence type="ECO:0000313" key="2">
    <source>
        <dbReference type="EMBL" id="GAA3199787.1"/>
    </source>
</evidence>
<protein>
    <recommendedName>
        <fullName evidence="1">DUF397 domain-containing protein</fullName>
    </recommendedName>
</protein>
<evidence type="ECO:0000313" key="3">
    <source>
        <dbReference type="Proteomes" id="UP001501237"/>
    </source>
</evidence>
<comment type="caution">
    <text evidence="2">The sequence shown here is derived from an EMBL/GenBank/DDBJ whole genome shotgun (WGS) entry which is preliminary data.</text>
</comment>
<dbReference type="EMBL" id="BAAAUV010000003">
    <property type="protein sequence ID" value="GAA3199787.1"/>
    <property type="molecule type" value="Genomic_DNA"/>
</dbReference>
<reference evidence="3" key="1">
    <citation type="journal article" date="2019" name="Int. J. Syst. Evol. Microbiol.">
        <title>The Global Catalogue of Microorganisms (GCM) 10K type strain sequencing project: providing services to taxonomists for standard genome sequencing and annotation.</title>
        <authorList>
            <consortium name="The Broad Institute Genomics Platform"/>
            <consortium name="The Broad Institute Genome Sequencing Center for Infectious Disease"/>
            <person name="Wu L."/>
            <person name="Ma J."/>
        </authorList>
    </citation>
    <scope>NUCLEOTIDE SEQUENCE [LARGE SCALE GENOMIC DNA]</scope>
    <source>
        <strain evidence="3">JCM 9377</strain>
    </source>
</reference>
<proteinExistence type="predicted"/>
<sequence length="82" mass="8339">MAVTRKAGSALRRQGALLVAGVPQAAVWRKASASSSGGCVELASASGIVYVQDSKGPDCATTLSLTAEAWDGLLRGIRARHG</sequence>
<gene>
    <name evidence="2" type="ORF">GCM10010468_12140</name>
</gene>
<accession>A0ABP6Q171</accession>
<dbReference type="RefSeq" id="WP_344823084.1">
    <property type="nucleotide sequence ID" value="NZ_BAAAUV010000003.1"/>
</dbReference>
<keyword evidence="3" id="KW-1185">Reference proteome</keyword>
<dbReference type="InterPro" id="IPR007278">
    <property type="entry name" value="DUF397"/>
</dbReference>
<dbReference type="Proteomes" id="UP001501237">
    <property type="component" value="Unassembled WGS sequence"/>
</dbReference>
<feature type="domain" description="DUF397" evidence="1">
    <location>
        <begin position="26"/>
        <end position="78"/>
    </location>
</feature>
<evidence type="ECO:0000259" key="1">
    <source>
        <dbReference type="Pfam" id="PF04149"/>
    </source>
</evidence>
<organism evidence="2 3">
    <name type="scientific">Actinocorallia longicatena</name>
    <dbReference type="NCBI Taxonomy" id="111803"/>
    <lineage>
        <taxon>Bacteria</taxon>
        <taxon>Bacillati</taxon>
        <taxon>Actinomycetota</taxon>
        <taxon>Actinomycetes</taxon>
        <taxon>Streptosporangiales</taxon>
        <taxon>Thermomonosporaceae</taxon>
        <taxon>Actinocorallia</taxon>
    </lineage>
</organism>